<dbReference type="InterPro" id="IPR043504">
    <property type="entry name" value="Peptidase_S1_PA_chymotrypsin"/>
</dbReference>
<dbReference type="PRINTS" id="PR00722">
    <property type="entry name" value="CHYMOTRYPSIN"/>
</dbReference>
<evidence type="ECO:0000259" key="8">
    <source>
        <dbReference type="PROSITE" id="PS50240"/>
    </source>
</evidence>
<dbReference type="Ensembl" id="ENSMSIT00000037438.1">
    <property type="protein sequence ID" value="ENSMSIP00000029702.1"/>
    <property type="gene ID" value="ENSMSIG00000024946.1"/>
</dbReference>
<reference evidence="9" key="2">
    <citation type="submission" date="2025-09" db="UniProtKB">
        <authorList>
            <consortium name="Ensembl"/>
        </authorList>
    </citation>
    <scope>IDENTIFICATION</scope>
</reference>
<proteinExistence type="predicted"/>
<keyword evidence="2" id="KW-0732">Signal</keyword>
<evidence type="ECO:0000256" key="4">
    <source>
        <dbReference type="ARBA" id="ARBA00022825"/>
    </source>
</evidence>
<dbReference type="SMART" id="SM00020">
    <property type="entry name" value="Tryp_SPc"/>
    <property type="match status" value="1"/>
</dbReference>
<dbReference type="PANTHER" id="PTHR24271">
    <property type="entry name" value="KALLIKREIN-RELATED"/>
    <property type="match status" value="1"/>
</dbReference>
<keyword evidence="5" id="KW-0865">Zymogen</keyword>
<dbReference type="GeneTree" id="ENSGT01020000230389"/>
<dbReference type="PROSITE" id="PS00134">
    <property type="entry name" value="TRYPSIN_HIS"/>
    <property type="match status" value="1"/>
</dbReference>
<dbReference type="CDD" id="cd00190">
    <property type="entry name" value="Tryp_SPc"/>
    <property type="match status" value="1"/>
</dbReference>
<dbReference type="GO" id="GO:0004252">
    <property type="term" value="F:serine-type endopeptidase activity"/>
    <property type="evidence" value="ECO:0007669"/>
    <property type="project" value="InterPro"/>
</dbReference>
<keyword evidence="4 7" id="KW-0720">Serine protease</keyword>
<dbReference type="InterPro" id="IPR001254">
    <property type="entry name" value="Trypsin_dom"/>
</dbReference>
<dbReference type="PANTHER" id="PTHR24271:SF47">
    <property type="entry name" value="KALLIKREIN-1"/>
    <property type="match status" value="1"/>
</dbReference>
<dbReference type="InterPro" id="IPR009003">
    <property type="entry name" value="Peptidase_S1_PA"/>
</dbReference>
<feature type="domain" description="Peptidase S1" evidence="8">
    <location>
        <begin position="91"/>
        <end position="326"/>
    </location>
</feature>
<dbReference type="SUPFAM" id="SSF50494">
    <property type="entry name" value="Trypsin-like serine proteases"/>
    <property type="match status" value="1"/>
</dbReference>
<reference evidence="9" key="1">
    <citation type="submission" date="2025-08" db="UniProtKB">
        <authorList>
            <consortium name="Ensembl"/>
        </authorList>
    </citation>
    <scope>IDENTIFICATION</scope>
</reference>
<keyword evidence="10" id="KW-1185">Reference proteome</keyword>
<evidence type="ECO:0000256" key="3">
    <source>
        <dbReference type="ARBA" id="ARBA00022801"/>
    </source>
</evidence>
<dbReference type="GO" id="GO:0003073">
    <property type="term" value="P:regulation of systemic arterial blood pressure"/>
    <property type="evidence" value="ECO:0007669"/>
    <property type="project" value="TreeGrafter"/>
</dbReference>
<evidence type="ECO:0000256" key="6">
    <source>
        <dbReference type="ARBA" id="ARBA00023157"/>
    </source>
</evidence>
<organism evidence="9 10">
    <name type="scientific">Mus spicilegus</name>
    <name type="common">Mound-building mouse</name>
    <dbReference type="NCBI Taxonomy" id="10103"/>
    <lineage>
        <taxon>Eukaryota</taxon>
        <taxon>Metazoa</taxon>
        <taxon>Chordata</taxon>
        <taxon>Craniata</taxon>
        <taxon>Vertebrata</taxon>
        <taxon>Euteleostomi</taxon>
        <taxon>Mammalia</taxon>
        <taxon>Eutheria</taxon>
        <taxon>Euarchontoglires</taxon>
        <taxon>Glires</taxon>
        <taxon>Rodentia</taxon>
        <taxon>Myomorpha</taxon>
        <taxon>Muroidea</taxon>
        <taxon>Muridae</taxon>
        <taxon>Murinae</taxon>
        <taxon>Mus</taxon>
        <taxon>Mus</taxon>
    </lineage>
</organism>
<evidence type="ECO:0000256" key="7">
    <source>
        <dbReference type="RuleBase" id="RU363034"/>
    </source>
</evidence>
<accession>A0A8C6I2W8</accession>
<dbReference type="InterPro" id="IPR018114">
    <property type="entry name" value="TRYPSIN_HIS"/>
</dbReference>
<dbReference type="FunFam" id="2.40.10.10:FF:000042">
    <property type="entry name" value="Kallikrein 1-related peptidase C9"/>
    <property type="match status" value="1"/>
</dbReference>
<evidence type="ECO:0000256" key="5">
    <source>
        <dbReference type="ARBA" id="ARBA00023145"/>
    </source>
</evidence>
<dbReference type="InterPro" id="IPR033116">
    <property type="entry name" value="TRYPSIN_SER"/>
</dbReference>
<dbReference type="Proteomes" id="UP000694415">
    <property type="component" value="Unplaced"/>
</dbReference>
<dbReference type="InterPro" id="IPR001314">
    <property type="entry name" value="Peptidase_S1A"/>
</dbReference>
<keyword evidence="3 7" id="KW-0378">Hydrolase</keyword>
<evidence type="ECO:0000313" key="9">
    <source>
        <dbReference type="Ensembl" id="ENSMSIP00000029702.1"/>
    </source>
</evidence>
<dbReference type="Gene3D" id="2.40.10.10">
    <property type="entry name" value="Trypsin-like serine proteases"/>
    <property type="match status" value="2"/>
</dbReference>
<dbReference type="GO" id="GO:0030141">
    <property type="term" value="C:secretory granule"/>
    <property type="evidence" value="ECO:0007669"/>
    <property type="project" value="TreeGrafter"/>
</dbReference>
<name>A0A8C6I2W8_MUSSI</name>
<dbReference type="PROSITE" id="PS50240">
    <property type="entry name" value="TRYPSIN_DOM"/>
    <property type="match status" value="1"/>
</dbReference>
<dbReference type="PROSITE" id="PS00135">
    <property type="entry name" value="TRYPSIN_SER"/>
    <property type="match status" value="1"/>
</dbReference>
<evidence type="ECO:0000256" key="1">
    <source>
        <dbReference type="ARBA" id="ARBA00022670"/>
    </source>
</evidence>
<dbReference type="Pfam" id="PF00089">
    <property type="entry name" value="Trypsin"/>
    <property type="match status" value="1"/>
</dbReference>
<sequence>MGPSPPIAMRVREGSTTLSGRARLWPAFGCQHGRGGAVGRMRVFKVSLRRLNSSKLTACCSWTPVTMRFLILFLALSLGGIDAAPPVQSRIIGGFKCKKNSQPWHVAVLRSNKYICGGVLLDPNWVLTAAHCYGNDTSQHNVWLGKNKLFQREPSAQHRWVSKSFPHPDYNMSLLNDHIPHPEDKSNDLMLLRLSKPADITDAVKPIDLPTEEPKLGSTCLASGWGSITPTKYQIPNDLQCVFIKLLPNENCAKAYVHKVTDVMLCAGEMGGGKGTCKGDSGGPLICDGVLHGITSWGPIPCAKPNAPGVFTKLIKFTSWIKDTMAKTP</sequence>
<evidence type="ECO:0000313" key="10">
    <source>
        <dbReference type="Proteomes" id="UP000694415"/>
    </source>
</evidence>
<dbReference type="FunFam" id="2.40.10.10:FF:000032">
    <property type="entry name" value="Kallikrein 1-related peptidase C9"/>
    <property type="match status" value="1"/>
</dbReference>
<keyword evidence="1 7" id="KW-0645">Protease</keyword>
<keyword evidence="6" id="KW-1015">Disulfide bond</keyword>
<protein>
    <recommendedName>
        <fullName evidence="8">Peptidase S1 domain-containing protein</fullName>
    </recommendedName>
</protein>
<dbReference type="GO" id="GO:0031638">
    <property type="term" value="P:zymogen activation"/>
    <property type="evidence" value="ECO:0007669"/>
    <property type="project" value="TreeGrafter"/>
</dbReference>
<dbReference type="AlphaFoldDB" id="A0A8C6I2W8"/>
<evidence type="ECO:0000256" key="2">
    <source>
        <dbReference type="ARBA" id="ARBA00022729"/>
    </source>
</evidence>